<keyword evidence="3" id="KW-1185">Reference proteome</keyword>
<name>A0A017S7T6_ASPRC</name>
<dbReference type="EMBL" id="KK088438">
    <property type="protein sequence ID" value="EYE92245.1"/>
    <property type="molecule type" value="Genomic_DNA"/>
</dbReference>
<keyword evidence="1" id="KW-0472">Membrane</keyword>
<evidence type="ECO:0000256" key="1">
    <source>
        <dbReference type="SAM" id="Phobius"/>
    </source>
</evidence>
<dbReference type="GeneID" id="63693056"/>
<accession>A0A017S7T6</accession>
<reference evidence="3" key="1">
    <citation type="journal article" date="2014" name="Nat. Commun.">
        <title>Genomic adaptations of the halophilic Dead Sea filamentous fungus Eurotium rubrum.</title>
        <authorList>
            <person name="Kis-Papo T."/>
            <person name="Weig A.R."/>
            <person name="Riley R."/>
            <person name="Persoh D."/>
            <person name="Salamov A."/>
            <person name="Sun H."/>
            <person name="Lipzen A."/>
            <person name="Wasser S.P."/>
            <person name="Rambold G."/>
            <person name="Grigoriev I.V."/>
            <person name="Nevo E."/>
        </authorList>
    </citation>
    <scope>NUCLEOTIDE SEQUENCE [LARGE SCALE GENOMIC DNA]</scope>
    <source>
        <strain evidence="3">CBS 135680</strain>
    </source>
</reference>
<dbReference type="AlphaFoldDB" id="A0A017S7T6"/>
<proteinExistence type="predicted"/>
<organism evidence="2 3">
    <name type="scientific">Aspergillus ruber (strain CBS 135680)</name>
    <dbReference type="NCBI Taxonomy" id="1388766"/>
    <lineage>
        <taxon>Eukaryota</taxon>
        <taxon>Fungi</taxon>
        <taxon>Dikarya</taxon>
        <taxon>Ascomycota</taxon>
        <taxon>Pezizomycotina</taxon>
        <taxon>Eurotiomycetes</taxon>
        <taxon>Eurotiomycetidae</taxon>
        <taxon>Eurotiales</taxon>
        <taxon>Aspergillaceae</taxon>
        <taxon>Aspergillus</taxon>
        <taxon>Aspergillus subgen. Aspergillus</taxon>
    </lineage>
</organism>
<evidence type="ECO:0000313" key="2">
    <source>
        <dbReference type="EMBL" id="EYE92245.1"/>
    </source>
</evidence>
<protein>
    <submittedName>
        <fullName evidence="2">Uncharacterized protein</fullName>
    </submittedName>
</protein>
<keyword evidence="1" id="KW-1133">Transmembrane helix</keyword>
<dbReference type="Proteomes" id="UP000019804">
    <property type="component" value="Unassembled WGS sequence"/>
</dbReference>
<dbReference type="RefSeq" id="XP_040635933.1">
    <property type="nucleotide sequence ID" value="XM_040777932.1"/>
</dbReference>
<feature type="transmembrane region" description="Helical" evidence="1">
    <location>
        <begin position="6"/>
        <end position="23"/>
    </location>
</feature>
<sequence>MKSVGIVVAYFLLPTSIYIKIQLSPRFKRMVQILICNSLFHQLVVETPIRMHDF</sequence>
<evidence type="ECO:0000313" key="3">
    <source>
        <dbReference type="Proteomes" id="UP000019804"/>
    </source>
</evidence>
<dbReference type="HOGENOM" id="CLU_3049946_0_0_1"/>
<gene>
    <name evidence="2" type="ORF">EURHEDRAFT_200206</name>
</gene>
<keyword evidence="1" id="KW-0812">Transmembrane</keyword>